<dbReference type="FunFam" id="2.60.40.10:FF:000107">
    <property type="entry name" value="Myosin, light chain kinase a"/>
    <property type="match status" value="1"/>
</dbReference>
<dbReference type="Gene3D" id="1.10.510.10">
    <property type="entry name" value="Transferase(Phosphotransferase) domain 1"/>
    <property type="match status" value="2"/>
</dbReference>
<dbReference type="SUPFAM" id="SSF56112">
    <property type="entry name" value="Protein kinase-like (PK-like)"/>
    <property type="match status" value="2"/>
</dbReference>
<sequence>MVWLCFHNADRSLFDTLLAPVPTTEDSTENGYGKNREDQVRVFIKQLLTALQYMHHRNIAHLDLRPEVILLQDDHLRLADFGQSRHLLRGKASGDIKGSPEFVPPEVVLGKTVTLAADMWSSGVLAYVLLSGSSPFLGDNDNETLNNVVHGEYTLDIPDLSDVSADARDFLIKLLVVDQFKRLTVDEALNHPWLADPALKDAKLATDCLREFKYRHKWLERRVFVQQTPSAELTQFIEAPLPTIAEVNRINGHQQGQAEPRSIYDYLKIKDTPQVHTYGSKQIDPRKAAQLRQALLQGRTQNGDIPSSLGAPFDQLPPNVRLPPGVHPQDLYGPPFNGHPLDPRLQRFAPFDQMGPLPVGKNGPHGEQDKRRLQPQEKGETPLSQNGHVRSSKRQSQIPDYTALAPQEDSLEDIVPVPTRLLRGEHREIEEEIANRILSDISEENSVAGSLASIDDFEPILPKTPRDNRKTRGGRKSRSRSSTPQAEASDISATPLASPAPPMETIDPIVQFFGDQTVPQIPELLDPKVPVGAPLFLEGLAKHVTVSETPTRPRTPAGLSPRPTTPGTKSPVMISPGREYSMECVIATKRGKQGKTEPISDTTAEIKPHDDAASPKKAQRKIHDKEFDNLMDEVEKIKRKHEMEKDMLADLDKYRPKNFYKEQEYHKPEVDVDDFPWESNYQIGPDTFLLATKGPAFNSRVRDYRRELWGDGAPLVRQGILGFRNQDITVRERRRYTDLIREDPNIAQTPAGIASQHAQPGGAVHRIQQDIKKLSPIVTRKNPDGTFGSIFRSRLRDACLRDGVSSISLECYAMGNPQPQITWYFQERPLADDGHYKITHEGDLCRLTIANPTSRDIGEYTCVASNEHGTDKCYARVMSGQAPDRPGRPVVELSSDTEVFITWDPPEISTCLEGIAYKLECRPAGDKDYNAAWSIIDENIENEAVVVKHLNPLGIYQFRVTAGNGFGWGIPSLTSRIIRTHMRGAPKLHIDVLRSEVQLSVVTMPQRTARNAGLTGISEQDEEEEELDEESESSTRSEISPLFLNTSDDPTKRFQLESELFRGKFSLVRNAVDTKSRSQKHCVAKIRVAPSDALGVTDEFENLKECQHENVVRLIAGYYKENFVFLFTEKLHENVFERFTYLENYNEEQICLVVRQLASALHWIHFRGIVHLDIQPNNVMFISKRAWQIKLIDFENSQLIGDNIKKPENSNPEWAAPEILKEDGQVTSQTDVWGLGIITFCLLAGFHPFSSDDDTVEEVRENVLKQKCDPNLIPVQATQEALIFATWALKKHPIRRIHTNEAMSHRWLSNDATMTRRREGVKYSSNRLRRTVARTMKRPRVEPDPTLLARFSANKS</sequence>
<proteinExistence type="predicted"/>
<dbReference type="PROSITE" id="PS50835">
    <property type="entry name" value="IG_LIKE"/>
    <property type="match status" value="1"/>
</dbReference>
<feature type="compositionally biased region" description="Basic and acidic residues" evidence="3">
    <location>
        <begin position="604"/>
        <end position="614"/>
    </location>
</feature>
<feature type="region of interest" description="Disordered" evidence="3">
    <location>
        <begin position="1010"/>
        <end position="1048"/>
    </location>
</feature>
<evidence type="ECO:0000313" key="7">
    <source>
        <dbReference type="Proteomes" id="UP000887540"/>
    </source>
</evidence>
<keyword evidence="7" id="KW-1185">Reference proteome</keyword>
<dbReference type="WBParaSite" id="ACRNAN_Path_1584.g6149.t1">
    <property type="protein sequence ID" value="ACRNAN_Path_1584.g6149.t1"/>
    <property type="gene ID" value="ACRNAN_Path_1584.g6149"/>
</dbReference>
<dbReference type="PROSITE" id="PS50853">
    <property type="entry name" value="FN3"/>
    <property type="match status" value="1"/>
</dbReference>
<dbReference type="Pfam" id="PF07679">
    <property type="entry name" value="I-set"/>
    <property type="match status" value="1"/>
</dbReference>
<dbReference type="GO" id="GO:0004672">
    <property type="term" value="F:protein kinase activity"/>
    <property type="evidence" value="ECO:0007669"/>
    <property type="project" value="InterPro"/>
</dbReference>
<dbReference type="SMART" id="SM00060">
    <property type="entry name" value="FN3"/>
    <property type="match status" value="1"/>
</dbReference>
<feature type="coiled-coil region" evidence="2">
    <location>
        <begin position="620"/>
        <end position="647"/>
    </location>
</feature>
<feature type="domain" description="Protein kinase" evidence="4">
    <location>
        <begin position="1"/>
        <end position="194"/>
    </location>
</feature>
<name>A0A914C2D0_9BILA</name>
<dbReference type="InterPro" id="IPR036116">
    <property type="entry name" value="FN3_sf"/>
</dbReference>
<dbReference type="Pfam" id="PF00041">
    <property type="entry name" value="fn3"/>
    <property type="match status" value="1"/>
</dbReference>
<evidence type="ECO:0000259" key="5">
    <source>
        <dbReference type="PROSITE" id="PS50835"/>
    </source>
</evidence>
<dbReference type="InterPro" id="IPR003598">
    <property type="entry name" value="Ig_sub2"/>
</dbReference>
<protein>
    <submittedName>
        <fullName evidence="8">Muscle M-line assembly protein unc-89</fullName>
    </submittedName>
</protein>
<dbReference type="InterPro" id="IPR007110">
    <property type="entry name" value="Ig-like_dom"/>
</dbReference>
<dbReference type="InterPro" id="IPR013098">
    <property type="entry name" value="Ig_I-set"/>
</dbReference>
<dbReference type="InterPro" id="IPR003961">
    <property type="entry name" value="FN3_dom"/>
</dbReference>
<feature type="domain" description="Fibronectin type-III" evidence="6">
    <location>
        <begin position="885"/>
        <end position="983"/>
    </location>
</feature>
<evidence type="ECO:0000256" key="3">
    <source>
        <dbReference type="SAM" id="MobiDB-lite"/>
    </source>
</evidence>
<dbReference type="GO" id="GO:0005524">
    <property type="term" value="F:ATP binding"/>
    <property type="evidence" value="ECO:0007669"/>
    <property type="project" value="InterPro"/>
</dbReference>
<evidence type="ECO:0000256" key="2">
    <source>
        <dbReference type="SAM" id="Coils"/>
    </source>
</evidence>
<reference evidence="8" key="1">
    <citation type="submission" date="2022-11" db="UniProtKB">
        <authorList>
            <consortium name="WormBaseParasite"/>
        </authorList>
    </citation>
    <scope>IDENTIFICATION</scope>
</reference>
<evidence type="ECO:0000313" key="8">
    <source>
        <dbReference type="WBParaSite" id="ACRNAN_Path_1584.g6149.t1"/>
    </source>
</evidence>
<dbReference type="SMART" id="SM00408">
    <property type="entry name" value="IGc2"/>
    <property type="match status" value="1"/>
</dbReference>
<dbReference type="Proteomes" id="UP000887540">
    <property type="component" value="Unplaced"/>
</dbReference>
<feature type="region of interest" description="Disordered" evidence="3">
    <location>
        <begin position="591"/>
        <end position="620"/>
    </location>
</feature>
<evidence type="ECO:0000256" key="1">
    <source>
        <dbReference type="ARBA" id="ARBA00023319"/>
    </source>
</evidence>
<feature type="region of interest" description="Disordered" evidence="3">
    <location>
        <begin position="547"/>
        <end position="575"/>
    </location>
</feature>
<dbReference type="PANTHER" id="PTHR24347">
    <property type="entry name" value="SERINE/THREONINE-PROTEIN KINASE"/>
    <property type="match status" value="1"/>
</dbReference>
<feature type="compositionally biased region" description="Acidic residues" evidence="3">
    <location>
        <begin position="1019"/>
        <end position="1032"/>
    </location>
</feature>
<evidence type="ECO:0000259" key="4">
    <source>
        <dbReference type="PROSITE" id="PS50011"/>
    </source>
</evidence>
<accession>A0A914C2D0</accession>
<dbReference type="InterPro" id="IPR011009">
    <property type="entry name" value="Kinase-like_dom_sf"/>
</dbReference>
<dbReference type="SUPFAM" id="SSF49265">
    <property type="entry name" value="Fibronectin type III"/>
    <property type="match status" value="1"/>
</dbReference>
<dbReference type="SUPFAM" id="SSF48726">
    <property type="entry name" value="Immunoglobulin"/>
    <property type="match status" value="1"/>
</dbReference>
<feature type="domain" description="Protein kinase" evidence="4">
    <location>
        <begin position="1054"/>
        <end position="1308"/>
    </location>
</feature>
<dbReference type="CDD" id="cd00096">
    <property type="entry name" value="Ig"/>
    <property type="match status" value="1"/>
</dbReference>
<dbReference type="InterPro" id="IPR013783">
    <property type="entry name" value="Ig-like_fold"/>
</dbReference>
<dbReference type="InterPro" id="IPR036179">
    <property type="entry name" value="Ig-like_dom_sf"/>
</dbReference>
<dbReference type="Gene3D" id="2.60.40.10">
    <property type="entry name" value="Immunoglobulins"/>
    <property type="match status" value="2"/>
</dbReference>
<keyword evidence="1" id="KW-0393">Immunoglobulin domain</keyword>
<dbReference type="CDD" id="cd00063">
    <property type="entry name" value="FN3"/>
    <property type="match status" value="1"/>
</dbReference>
<feature type="compositionally biased region" description="Polar residues" evidence="3">
    <location>
        <begin position="382"/>
        <end position="399"/>
    </location>
</feature>
<feature type="compositionally biased region" description="Basic and acidic residues" evidence="3">
    <location>
        <begin position="364"/>
        <end position="380"/>
    </location>
</feature>
<dbReference type="InterPro" id="IPR000719">
    <property type="entry name" value="Prot_kinase_dom"/>
</dbReference>
<feature type="region of interest" description="Disordered" evidence="3">
    <location>
        <begin position="300"/>
        <end position="410"/>
    </location>
</feature>
<evidence type="ECO:0000259" key="6">
    <source>
        <dbReference type="PROSITE" id="PS50853"/>
    </source>
</evidence>
<feature type="domain" description="Ig-like" evidence="5">
    <location>
        <begin position="776"/>
        <end position="879"/>
    </location>
</feature>
<dbReference type="PROSITE" id="PS50011">
    <property type="entry name" value="PROTEIN_KINASE_DOM"/>
    <property type="match status" value="2"/>
</dbReference>
<feature type="region of interest" description="Disordered" evidence="3">
    <location>
        <begin position="457"/>
        <end position="505"/>
    </location>
</feature>
<dbReference type="Pfam" id="PF00069">
    <property type="entry name" value="Pkinase"/>
    <property type="match status" value="2"/>
</dbReference>
<keyword evidence="2" id="KW-0175">Coiled coil</keyword>
<organism evidence="7 8">
    <name type="scientific">Acrobeloides nanus</name>
    <dbReference type="NCBI Taxonomy" id="290746"/>
    <lineage>
        <taxon>Eukaryota</taxon>
        <taxon>Metazoa</taxon>
        <taxon>Ecdysozoa</taxon>
        <taxon>Nematoda</taxon>
        <taxon>Chromadorea</taxon>
        <taxon>Rhabditida</taxon>
        <taxon>Tylenchina</taxon>
        <taxon>Cephalobomorpha</taxon>
        <taxon>Cephaloboidea</taxon>
        <taxon>Cephalobidae</taxon>
        <taxon>Acrobeloides</taxon>
    </lineage>
</organism>